<accession>A0ABQ0E506</accession>
<protein>
    <submittedName>
        <fullName evidence="1">Uncharacterized protein</fullName>
    </submittedName>
</protein>
<gene>
    <name evidence="1" type="ORF">Defa_02900</name>
</gene>
<dbReference type="Proteomes" id="UP001628192">
    <property type="component" value="Unassembled WGS sequence"/>
</dbReference>
<dbReference type="EMBL" id="BAAFSG010000001">
    <property type="protein sequence ID" value="GAB1252803.1"/>
    <property type="molecule type" value="Genomic_DNA"/>
</dbReference>
<evidence type="ECO:0000313" key="2">
    <source>
        <dbReference type="Proteomes" id="UP001628192"/>
    </source>
</evidence>
<organism evidence="1 2">
    <name type="scientific">Desulfovibrio falkowii</name>
    <dbReference type="NCBI Taxonomy" id="3136602"/>
    <lineage>
        <taxon>Bacteria</taxon>
        <taxon>Pseudomonadati</taxon>
        <taxon>Thermodesulfobacteriota</taxon>
        <taxon>Desulfovibrionia</taxon>
        <taxon>Desulfovibrionales</taxon>
        <taxon>Desulfovibrionaceae</taxon>
        <taxon>Desulfovibrio</taxon>
    </lineage>
</organism>
<name>A0ABQ0E506_9BACT</name>
<evidence type="ECO:0000313" key="1">
    <source>
        <dbReference type="EMBL" id="GAB1252803.1"/>
    </source>
</evidence>
<reference evidence="1 2" key="1">
    <citation type="journal article" date="2025" name="Int. J. Syst. Evol. Microbiol.">
        <title>Desulfovibrio falkowii sp. nov., Porphyromonas miyakawae sp. nov., Mediterraneibacter flintii sp. nov. and Owariibacterium komagatae gen. nov., sp. nov., isolated from human faeces.</title>
        <authorList>
            <person name="Hamaguchi T."/>
            <person name="Ohara M."/>
            <person name="Hisatomi A."/>
            <person name="Sekiguchi K."/>
            <person name="Takeda J.I."/>
            <person name="Ueyama J."/>
            <person name="Ito M."/>
            <person name="Nishiwaki H."/>
            <person name="Ogi T."/>
            <person name="Hirayama M."/>
            <person name="Ohkuma M."/>
            <person name="Sakamoto M."/>
            <person name="Ohno K."/>
        </authorList>
    </citation>
    <scope>NUCLEOTIDE SEQUENCE [LARGE SCALE GENOMIC DNA]</scope>
    <source>
        <strain evidence="1 2">13CB8C</strain>
    </source>
</reference>
<proteinExistence type="predicted"/>
<comment type="caution">
    <text evidence="1">The sequence shown here is derived from an EMBL/GenBank/DDBJ whole genome shotgun (WGS) entry which is preliminary data.</text>
</comment>
<sequence length="68" mass="6981">MQKTRVCAAHAFEPSRRFKGTMVQNCPFPRLTAHKALSGMGAAQAACAPYPQGPALRAGSSAPAPAAA</sequence>
<keyword evidence="2" id="KW-1185">Reference proteome</keyword>